<sequence length="74" mass="8782">MGRKRKKRKREVDESLLDSLFTIEKEWKQIKSIVDQSIDPTIDGKNSELIAQAKYLFLLREARERNISAIRYSK</sequence>
<proteinExistence type="predicted"/>
<dbReference type="EMBL" id="FOHE01000024">
    <property type="protein sequence ID" value="SET74494.1"/>
    <property type="molecule type" value="Genomic_DNA"/>
</dbReference>
<dbReference type="STRING" id="930131.SAMN05216389_12419"/>
<organism evidence="1 2">
    <name type="scientific">Oceanobacillus limi</name>
    <dbReference type="NCBI Taxonomy" id="930131"/>
    <lineage>
        <taxon>Bacteria</taxon>
        <taxon>Bacillati</taxon>
        <taxon>Bacillota</taxon>
        <taxon>Bacilli</taxon>
        <taxon>Bacillales</taxon>
        <taxon>Bacillaceae</taxon>
        <taxon>Oceanobacillus</taxon>
    </lineage>
</organism>
<reference evidence="1 2" key="1">
    <citation type="submission" date="2016-10" db="EMBL/GenBank/DDBJ databases">
        <authorList>
            <person name="de Groot N.N."/>
        </authorList>
    </citation>
    <scope>NUCLEOTIDE SEQUENCE [LARGE SCALE GENOMIC DNA]</scope>
    <source>
        <strain evidence="1 2">IBRC-M 10780</strain>
    </source>
</reference>
<dbReference type="OrthoDB" id="2166610at2"/>
<name>A0A1I0GVF9_9BACI</name>
<protein>
    <submittedName>
        <fullName evidence="1">Uncharacterized protein</fullName>
    </submittedName>
</protein>
<dbReference type="Proteomes" id="UP000198618">
    <property type="component" value="Unassembled WGS sequence"/>
</dbReference>
<evidence type="ECO:0000313" key="2">
    <source>
        <dbReference type="Proteomes" id="UP000198618"/>
    </source>
</evidence>
<accession>A0A1I0GVF9</accession>
<dbReference type="InterPro" id="IPR019644">
    <property type="entry name" value="DUF2508"/>
</dbReference>
<evidence type="ECO:0000313" key="1">
    <source>
        <dbReference type="EMBL" id="SET74494.1"/>
    </source>
</evidence>
<gene>
    <name evidence="1" type="ORF">SAMN05216389_12419</name>
</gene>
<dbReference type="Pfam" id="PF10704">
    <property type="entry name" value="DUF2508"/>
    <property type="match status" value="1"/>
</dbReference>
<keyword evidence="2" id="KW-1185">Reference proteome</keyword>
<dbReference type="RefSeq" id="WP_090872453.1">
    <property type="nucleotide sequence ID" value="NZ_FOHE01000024.1"/>
</dbReference>
<dbReference type="AlphaFoldDB" id="A0A1I0GVF9"/>